<dbReference type="GO" id="GO:0016491">
    <property type="term" value="F:oxidoreductase activity"/>
    <property type="evidence" value="ECO:0007669"/>
    <property type="project" value="InterPro"/>
</dbReference>
<accession>A0A7X0HTJ5</accession>
<sequence>MDNRKVGELIYHLRKEKGLTQKQLANQMNISDRTISKWERGYGCPDVTLLPSLSSLLGVNIENILDGELLSNDFIGGNMKKSNYYVCPSCNNIALATGDITISCCGRKLKRLEAKNATEEEKLSITEIDHEWFISSEHPMTKDHYISFIAFATGDQVKIIKQYPEWSLQTRIPKLKHGKLLWYDTQFGLYYQHFRNF</sequence>
<dbReference type="SUPFAM" id="SSF49367">
    <property type="entry name" value="Superoxide reductase-like"/>
    <property type="match status" value="1"/>
</dbReference>
<protein>
    <submittedName>
        <fullName evidence="3">Transcriptional regulator with XRE-family HTH domain</fullName>
    </submittedName>
</protein>
<dbReference type="PROSITE" id="PS50943">
    <property type="entry name" value="HTH_CROC1"/>
    <property type="match status" value="1"/>
</dbReference>
<dbReference type="Pfam" id="PF01381">
    <property type="entry name" value="HTH_3"/>
    <property type="match status" value="1"/>
</dbReference>
<comment type="caution">
    <text evidence="3">The sequence shown here is derived from an EMBL/GenBank/DDBJ whole genome shotgun (WGS) entry which is preliminary data.</text>
</comment>
<dbReference type="SMART" id="SM00530">
    <property type="entry name" value="HTH_XRE"/>
    <property type="match status" value="1"/>
</dbReference>
<dbReference type="InterPro" id="IPR001387">
    <property type="entry name" value="Cro/C1-type_HTH"/>
</dbReference>
<dbReference type="GO" id="GO:0005506">
    <property type="term" value="F:iron ion binding"/>
    <property type="evidence" value="ECO:0007669"/>
    <property type="project" value="InterPro"/>
</dbReference>
<dbReference type="PANTHER" id="PTHR46558">
    <property type="entry name" value="TRACRIPTIONAL REGULATORY PROTEIN-RELATED-RELATED"/>
    <property type="match status" value="1"/>
</dbReference>
<dbReference type="PANTHER" id="PTHR46558:SF11">
    <property type="entry name" value="HTH-TYPE TRANSCRIPTIONAL REGULATOR XRE"/>
    <property type="match status" value="1"/>
</dbReference>
<dbReference type="InterPro" id="IPR010982">
    <property type="entry name" value="Lambda_DNA-bd_dom_sf"/>
</dbReference>
<dbReference type="Gene3D" id="1.10.260.40">
    <property type="entry name" value="lambda repressor-like DNA-binding domains"/>
    <property type="match status" value="1"/>
</dbReference>
<evidence type="ECO:0000259" key="2">
    <source>
        <dbReference type="PROSITE" id="PS50943"/>
    </source>
</evidence>
<organism evidence="3 4">
    <name type="scientific">Bacillus benzoevorans</name>
    <dbReference type="NCBI Taxonomy" id="1456"/>
    <lineage>
        <taxon>Bacteria</taxon>
        <taxon>Bacillati</taxon>
        <taxon>Bacillota</taxon>
        <taxon>Bacilli</taxon>
        <taxon>Bacillales</taxon>
        <taxon>Bacillaceae</taxon>
        <taxon>Bacillus</taxon>
    </lineage>
</organism>
<reference evidence="3 4" key="1">
    <citation type="submission" date="2020-08" db="EMBL/GenBank/DDBJ databases">
        <title>Genomic Encyclopedia of Type Strains, Phase IV (KMG-IV): sequencing the most valuable type-strain genomes for metagenomic binning, comparative biology and taxonomic classification.</title>
        <authorList>
            <person name="Goeker M."/>
        </authorList>
    </citation>
    <scope>NUCLEOTIDE SEQUENCE [LARGE SCALE GENOMIC DNA]</scope>
    <source>
        <strain evidence="3 4">DSM 5391</strain>
    </source>
</reference>
<dbReference type="RefSeq" id="WP_184527728.1">
    <property type="nucleotide sequence ID" value="NZ_JACHGK010000012.1"/>
</dbReference>
<dbReference type="Gene3D" id="2.60.40.730">
    <property type="entry name" value="SOR catalytic domain"/>
    <property type="match status" value="1"/>
</dbReference>
<dbReference type="CDD" id="cd00093">
    <property type="entry name" value="HTH_XRE"/>
    <property type="match status" value="1"/>
</dbReference>
<dbReference type="EMBL" id="JACHGK010000012">
    <property type="protein sequence ID" value="MBB6446589.1"/>
    <property type="molecule type" value="Genomic_DNA"/>
</dbReference>
<dbReference type="GO" id="GO:0003677">
    <property type="term" value="F:DNA binding"/>
    <property type="evidence" value="ECO:0007669"/>
    <property type="project" value="UniProtKB-KW"/>
</dbReference>
<dbReference type="InterPro" id="IPR036073">
    <property type="entry name" value="Desulfoferrodoxin_Fe-bd_dom_sf"/>
</dbReference>
<dbReference type="AlphaFoldDB" id="A0A7X0HTJ5"/>
<proteinExistence type="predicted"/>
<name>A0A7X0HTJ5_9BACI</name>
<evidence type="ECO:0000313" key="3">
    <source>
        <dbReference type="EMBL" id="MBB6446589.1"/>
    </source>
</evidence>
<dbReference type="Proteomes" id="UP000531594">
    <property type="component" value="Unassembled WGS sequence"/>
</dbReference>
<gene>
    <name evidence="3" type="ORF">HNR53_003249</name>
</gene>
<feature type="domain" description="HTH cro/C1-type" evidence="2">
    <location>
        <begin position="10"/>
        <end position="64"/>
    </location>
</feature>
<evidence type="ECO:0000313" key="4">
    <source>
        <dbReference type="Proteomes" id="UP000531594"/>
    </source>
</evidence>
<evidence type="ECO:0000256" key="1">
    <source>
        <dbReference type="ARBA" id="ARBA00023125"/>
    </source>
</evidence>
<keyword evidence="4" id="KW-1185">Reference proteome</keyword>
<keyword evidence="1" id="KW-0238">DNA-binding</keyword>
<dbReference type="SUPFAM" id="SSF47413">
    <property type="entry name" value="lambda repressor-like DNA-binding domains"/>
    <property type="match status" value="1"/>
</dbReference>